<proteinExistence type="predicted"/>
<gene>
    <name evidence="2" type="ORF">Fot_13186</name>
</gene>
<dbReference type="Proteomes" id="UP001604277">
    <property type="component" value="Unassembled WGS sequence"/>
</dbReference>
<reference evidence="3" key="1">
    <citation type="submission" date="2024-07" db="EMBL/GenBank/DDBJ databases">
        <title>Two chromosome-level genome assemblies of Korean endemic species Abeliophyllum distichum and Forsythia ovata (Oleaceae).</title>
        <authorList>
            <person name="Jang H."/>
        </authorList>
    </citation>
    <scope>NUCLEOTIDE SEQUENCE [LARGE SCALE GENOMIC DNA]</scope>
</reference>
<dbReference type="PANTHER" id="PTHR31066">
    <property type="entry name" value="OS05G0427100 PROTEIN-RELATED"/>
    <property type="match status" value="1"/>
</dbReference>
<evidence type="ECO:0000313" key="2">
    <source>
        <dbReference type="EMBL" id="KAL2543953.1"/>
    </source>
</evidence>
<protein>
    <submittedName>
        <fullName evidence="2">Octicosapeptide/Phox/Bem1p family protein</fullName>
    </submittedName>
</protein>
<name>A0ABD1W4X3_9LAMI</name>
<feature type="domain" description="PB1" evidence="1">
    <location>
        <begin position="6"/>
        <end position="49"/>
    </location>
</feature>
<dbReference type="SUPFAM" id="SSF54277">
    <property type="entry name" value="CAD &amp; PB1 domains"/>
    <property type="match status" value="1"/>
</dbReference>
<dbReference type="PANTHER" id="PTHR31066:SF100">
    <property type="entry name" value="PB1 DOMAIN-CONTAINING PROTEIN"/>
    <property type="match status" value="1"/>
</dbReference>
<dbReference type="InterPro" id="IPR053198">
    <property type="entry name" value="Gynoecium_Dev_Regulator"/>
</dbReference>
<dbReference type="EMBL" id="JBFOLJ010000004">
    <property type="protein sequence ID" value="KAL2543953.1"/>
    <property type="molecule type" value="Genomic_DNA"/>
</dbReference>
<evidence type="ECO:0000259" key="1">
    <source>
        <dbReference type="Pfam" id="PF00564"/>
    </source>
</evidence>
<dbReference type="InterPro" id="IPR000270">
    <property type="entry name" value="PB1_dom"/>
</dbReference>
<comment type="caution">
    <text evidence="2">The sequence shown here is derived from an EMBL/GenBank/DDBJ whole genome shotgun (WGS) entry which is preliminary data.</text>
</comment>
<evidence type="ECO:0000313" key="3">
    <source>
        <dbReference type="Proteomes" id="UP001604277"/>
    </source>
</evidence>
<dbReference type="AlphaFoldDB" id="A0ABD1W4X3"/>
<keyword evidence="3" id="KW-1185">Reference proteome</keyword>
<sequence length="131" mass="15044">MKKKNLPGEDLDALISVTNDDDLEHMMHEYDQLYRVSPKPSRLRIFIFHNLNPLSNSSVRGFGSDDVKSENERFVEALYSGLVITALPPVATTVVSPQPPLANNNVDYFFELEKGSGWRLSRYNSCWRRLR</sequence>
<organism evidence="2 3">
    <name type="scientific">Forsythia ovata</name>
    <dbReference type="NCBI Taxonomy" id="205694"/>
    <lineage>
        <taxon>Eukaryota</taxon>
        <taxon>Viridiplantae</taxon>
        <taxon>Streptophyta</taxon>
        <taxon>Embryophyta</taxon>
        <taxon>Tracheophyta</taxon>
        <taxon>Spermatophyta</taxon>
        <taxon>Magnoliopsida</taxon>
        <taxon>eudicotyledons</taxon>
        <taxon>Gunneridae</taxon>
        <taxon>Pentapetalae</taxon>
        <taxon>asterids</taxon>
        <taxon>lamiids</taxon>
        <taxon>Lamiales</taxon>
        <taxon>Oleaceae</taxon>
        <taxon>Forsythieae</taxon>
        <taxon>Forsythia</taxon>
    </lineage>
</organism>
<dbReference type="Pfam" id="PF00564">
    <property type="entry name" value="PB1"/>
    <property type="match status" value="1"/>
</dbReference>
<accession>A0ABD1W4X3</accession>